<keyword evidence="6" id="KW-0482">Metalloprotease</keyword>
<evidence type="ECO:0000313" key="9">
    <source>
        <dbReference type="Proteomes" id="UP000199118"/>
    </source>
</evidence>
<evidence type="ECO:0000256" key="1">
    <source>
        <dbReference type="ARBA" id="ARBA00001947"/>
    </source>
</evidence>
<dbReference type="GO" id="GO:0004222">
    <property type="term" value="F:metalloendopeptidase activity"/>
    <property type="evidence" value="ECO:0007669"/>
    <property type="project" value="InterPro"/>
</dbReference>
<keyword evidence="3" id="KW-0479">Metal-binding</keyword>
<sequence>MNDPENLMAKPRARTVKRGENSMNTTIARAMLGAVGLMAAGIGAASAITVAPRVAAMESLVAESFGTFDIVLDYGSETPDPAYAAAFTAAELFWESQIAGYRQPTTASAAAVSPLAISVTLHEIDGAGAILGGAATTTYWNDTIYKTASSGVMEFDTADLAIISEQRLEFLILHEMAHVLGLNPAIWSLNGAVDGFVDVADPGTDYFSQYIGEDGLAAYNIENGSSEAFILLEDEGAAGTRGAHWNEETFLGTFSDQGNPELMTGWLGASAYLSQTTLFALQDVGFALASTEVPVPAAGGLLIAGLFGLVAAGRRRRAAAG</sequence>
<evidence type="ECO:0000313" key="8">
    <source>
        <dbReference type="EMBL" id="SDX35431.1"/>
    </source>
</evidence>
<dbReference type="EMBL" id="FNMZ01000004">
    <property type="protein sequence ID" value="SDX35431.1"/>
    <property type="molecule type" value="Genomic_DNA"/>
</dbReference>
<accession>A0A1H3B1A3</accession>
<dbReference type="Proteomes" id="UP000199118">
    <property type="component" value="Unassembled WGS sequence"/>
</dbReference>
<protein>
    <submittedName>
        <fullName evidence="8">VPLPA-CTERM protein sorting domain-containing protein</fullName>
    </submittedName>
</protein>
<dbReference type="GO" id="GO:0046872">
    <property type="term" value="F:metal ion binding"/>
    <property type="evidence" value="ECO:0007669"/>
    <property type="project" value="UniProtKB-KW"/>
</dbReference>
<dbReference type="SUPFAM" id="SSF55486">
    <property type="entry name" value="Metalloproteases ('zincins'), catalytic domain"/>
    <property type="match status" value="1"/>
</dbReference>
<feature type="transmembrane region" description="Helical" evidence="7">
    <location>
        <begin position="293"/>
        <end position="312"/>
    </location>
</feature>
<evidence type="ECO:0000256" key="5">
    <source>
        <dbReference type="ARBA" id="ARBA00022833"/>
    </source>
</evidence>
<keyword evidence="4" id="KW-0378">Hydrolase</keyword>
<keyword evidence="7" id="KW-0472">Membrane</keyword>
<dbReference type="GO" id="GO:0006508">
    <property type="term" value="P:proteolysis"/>
    <property type="evidence" value="ECO:0007669"/>
    <property type="project" value="UniProtKB-KW"/>
</dbReference>
<dbReference type="GO" id="GO:0007155">
    <property type="term" value="P:cell adhesion"/>
    <property type="evidence" value="ECO:0007669"/>
    <property type="project" value="InterPro"/>
</dbReference>
<dbReference type="GO" id="GO:0016020">
    <property type="term" value="C:membrane"/>
    <property type="evidence" value="ECO:0007669"/>
    <property type="project" value="InterPro"/>
</dbReference>
<keyword evidence="9" id="KW-1185">Reference proteome</keyword>
<reference evidence="8 9" key="1">
    <citation type="submission" date="2016-10" db="EMBL/GenBank/DDBJ databases">
        <authorList>
            <person name="de Groot N.N."/>
        </authorList>
    </citation>
    <scope>NUCLEOTIDE SEQUENCE [LARGE SCALE GENOMIC DNA]</scope>
    <source>
        <strain evidence="8 9">DSM 17890</strain>
    </source>
</reference>
<keyword evidence="7" id="KW-1133">Transmembrane helix</keyword>
<evidence type="ECO:0000256" key="4">
    <source>
        <dbReference type="ARBA" id="ARBA00022801"/>
    </source>
</evidence>
<gene>
    <name evidence="8" type="ORF">SAMN05444336_104391</name>
</gene>
<keyword evidence="7" id="KW-0812">Transmembrane</keyword>
<proteinExistence type="predicted"/>
<keyword evidence="5" id="KW-0862">Zinc</keyword>
<dbReference type="Gene3D" id="3.90.132.10">
    <property type="entry name" value="Leishmanolysin , domain 2"/>
    <property type="match status" value="1"/>
</dbReference>
<dbReference type="Pfam" id="PF01457">
    <property type="entry name" value="Peptidase_M8"/>
    <property type="match status" value="1"/>
</dbReference>
<dbReference type="InterPro" id="IPR001577">
    <property type="entry name" value="Peptidase_M8"/>
</dbReference>
<name>A0A1H3B1A3_9RHOB</name>
<organism evidence="8 9">
    <name type="scientific">Albimonas donghaensis</name>
    <dbReference type="NCBI Taxonomy" id="356660"/>
    <lineage>
        <taxon>Bacteria</taxon>
        <taxon>Pseudomonadati</taxon>
        <taxon>Pseudomonadota</taxon>
        <taxon>Alphaproteobacteria</taxon>
        <taxon>Rhodobacterales</taxon>
        <taxon>Paracoccaceae</taxon>
        <taxon>Albimonas</taxon>
    </lineage>
</organism>
<keyword evidence="2" id="KW-0645">Protease</keyword>
<dbReference type="AlphaFoldDB" id="A0A1H3B1A3"/>
<dbReference type="STRING" id="356660.SAMN05444336_104391"/>
<evidence type="ECO:0000256" key="3">
    <source>
        <dbReference type="ARBA" id="ARBA00022723"/>
    </source>
</evidence>
<evidence type="ECO:0000256" key="7">
    <source>
        <dbReference type="SAM" id="Phobius"/>
    </source>
</evidence>
<comment type="cofactor">
    <cofactor evidence="1">
        <name>Zn(2+)</name>
        <dbReference type="ChEBI" id="CHEBI:29105"/>
    </cofactor>
</comment>
<evidence type="ECO:0000256" key="6">
    <source>
        <dbReference type="ARBA" id="ARBA00023049"/>
    </source>
</evidence>
<evidence type="ECO:0000256" key="2">
    <source>
        <dbReference type="ARBA" id="ARBA00022670"/>
    </source>
</evidence>